<dbReference type="Proteomes" id="UP001431783">
    <property type="component" value="Unassembled WGS sequence"/>
</dbReference>
<dbReference type="AlphaFoldDB" id="A0AAW1TSW8"/>
<dbReference type="SUPFAM" id="SSF52980">
    <property type="entry name" value="Restriction endonuclease-like"/>
    <property type="match status" value="1"/>
</dbReference>
<dbReference type="InterPro" id="IPR011604">
    <property type="entry name" value="PDDEXK-like_dom_sf"/>
</dbReference>
<reference evidence="2 4" key="1">
    <citation type="submission" date="2023-03" db="EMBL/GenBank/DDBJ databases">
        <title>Genome insight into feeding habits of ladybird beetles.</title>
        <authorList>
            <person name="Li H.-S."/>
            <person name="Huang Y.-H."/>
            <person name="Pang H."/>
        </authorList>
    </citation>
    <scope>NUCLEOTIDE SEQUENCE [LARGE SCALE GENOMIC DNA]</scope>
    <source>
        <strain evidence="2">SYSU_2023b</strain>
        <tissue evidence="2">Whole body</tissue>
    </source>
</reference>
<dbReference type="CDD" id="cd22343">
    <property type="entry name" value="PDDEXK_lambda_exonuclease-like"/>
    <property type="match status" value="1"/>
</dbReference>
<protein>
    <recommendedName>
        <fullName evidence="1">YqaJ viral recombinase domain-containing protein</fullName>
    </recommendedName>
</protein>
<dbReference type="EMBL" id="JARQZJ010000091">
    <property type="protein sequence ID" value="KAK9883502.1"/>
    <property type="molecule type" value="Genomic_DNA"/>
</dbReference>
<evidence type="ECO:0000313" key="2">
    <source>
        <dbReference type="EMBL" id="KAK9871251.1"/>
    </source>
</evidence>
<organism evidence="2 4">
    <name type="scientific">Henosepilachna vigintioctopunctata</name>
    <dbReference type="NCBI Taxonomy" id="420089"/>
    <lineage>
        <taxon>Eukaryota</taxon>
        <taxon>Metazoa</taxon>
        <taxon>Ecdysozoa</taxon>
        <taxon>Arthropoda</taxon>
        <taxon>Hexapoda</taxon>
        <taxon>Insecta</taxon>
        <taxon>Pterygota</taxon>
        <taxon>Neoptera</taxon>
        <taxon>Endopterygota</taxon>
        <taxon>Coleoptera</taxon>
        <taxon>Polyphaga</taxon>
        <taxon>Cucujiformia</taxon>
        <taxon>Coccinelloidea</taxon>
        <taxon>Coccinellidae</taxon>
        <taxon>Epilachninae</taxon>
        <taxon>Epilachnini</taxon>
        <taxon>Henosepilachna</taxon>
    </lineage>
</organism>
<keyword evidence="4" id="KW-1185">Reference proteome</keyword>
<feature type="domain" description="YqaJ viral recombinase" evidence="1">
    <location>
        <begin position="129"/>
        <end position="256"/>
    </location>
</feature>
<evidence type="ECO:0000313" key="3">
    <source>
        <dbReference type="EMBL" id="KAK9883502.1"/>
    </source>
</evidence>
<accession>A0AAW1TSW8</accession>
<dbReference type="PANTHER" id="PTHR39953:SF1">
    <property type="entry name" value="RE54151P"/>
    <property type="match status" value="1"/>
</dbReference>
<evidence type="ECO:0000313" key="4">
    <source>
        <dbReference type="Proteomes" id="UP001431783"/>
    </source>
</evidence>
<dbReference type="Gene3D" id="3.90.320.10">
    <property type="match status" value="1"/>
</dbReference>
<dbReference type="PANTHER" id="PTHR39953">
    <property type="entry name" value="RE54151P"/>
    <property type="match status" value="1"/>
</dbReference>
<dbReference type="InterPro" id="IPR011335">
    <property type="entry name" value="Restrct_endonuc-II-like"/>
</dbReference>
<dbReference type="InterPro" id="IPR019080">
    <property type="entry name" value="YqaJ_viral_recombinase"/>
</dbReference>
<comment type="caution">
    <text evidence="2">The sequence shown here is derived from an EMBL/GenBank/DDBJ whole genome shotgun (WGS) entry which is preliminary data.</text>
</comment>
<evidence type="ECO:0000259" key="1">
    <source>
        <dbReference type="Pfam" id="PF09588"/>
    </source>
</evidence>
<dbReference type="GO" id="GO:0006281">
    <property type="term" value="P:DNA repair"/>
    <property type="evidence" value="ECO:0007669"/>
    <property type="project" value="UniProtKB-ARBA"/>
</dbReference>
<proteinExistence type="predicted"/>
<dbReference type="Pfam" id="PF09588">
    <property type="entry name" value="YqaJ"/>
    <property type="match status" value="1"/>
</dbReference>
<gene>
    <name evidence="3" type="ORF">WA026_001677</name>
    <name evidence="2" type="ORF">WA026_011525</name>
</gene>
<dbReference type="EMBL" id="JARQZJ010000005">
    <property type="protein sequence ID" value="KAK9871251.1"/>
    <property type="molecule type" value="Genomic_DNA"/>
</dbReference>
<name>A0AAW1TSW8_9CUCU</name>
<sequence>MWVHRRSEEPSCTSIQCYWMKSKLSRVGSTIKYITAKELSGGSPSVPSNENVYKRFLVEGKKRKINNCELIKYQHDYVLDHKQSLSMHKLVLKYKEPSCDKFLEKVMLTDADIDIIERETKDQHKSSLWHELRYGRITASRAFEFSCCKSSDGNLMSLIMGGKLPDTSAMKRGRILEDGVRETVSAKLEKQINKSGLMLCKNYPMIAGSPDGICEDSVIEIKCPMSAKTFKNYIVDGKPALKFYAQMQVQMYLTGLKKGYFCVADPNYNENKKVEVIYVSYDENYVSNFLNVIVTSWKENVYPLLYRSIS</sequence>